<dbReference type="SUPFAM" id="SSF51197">
    <property type="entry name" value="Clavaminate synthase-like"/>
    <property type="match status" value="1"/>
</dbReference>
<comment type="similarity">
    <text evidence="1">Belongs to the JHDM3 histone demethylase family.</text>
</comment>
<dbReference type="Gene3D" id="2.60.120.650">
    <property type="entry name" value="Cupin"/>
    <property type="match status" value="2"/>
</dbReference>
<evidence type="ECO:0000256" key="5">
    <source>
        <dbReference type="ARBA" id="ARBA00022833"/>
    </source>
</evidence>
<sequence>MSDQSSTPSLTPSRSASPTLTIVQPDHFYGFDNVHHSPNTHGMTYFDPKDDPFAQRGIPVFKPNMEEFKDFEGYMNSIEAWGMRSGIVKVIPPAGWTNALPSFKDNLAKVSIKNPIEQQMVGRAGVFRQQNVEKRKTMSIRDWAGLCSQDEFRAPSANGTGLHHSRSEGRTKTSRKSRQKSILRESTTPHDVTPIVNDNRDRDDPMLQDGVSNTVRDFLQPEEPSALGSASTSEDHEPKRKGRRNLTREEKVASMAEKAAQDTAFLESFDMKMGWLPPNTRPEDYTPEFCKELERQYWRNCGLGKPAWYGADMQGTLFGDTDTCWNVGHLPSALSRLLPSSDKGLPGVNTPYLYFGMWRATFAWHVEDMDLFSINYVHFGAPKFWYAVPQGRASALEQAFRSHFATDAASCPQFLRHKSFFASPSVLSQSSCRPNTVVQHAGEFVITYPRGYHAGFNLGFNCAESVNFALDSWIELGRKAKACGCVDFSVRIDVDQLLLDREHERLERLQANQNTVTTSNQKPKVRKRKHGESTTEPGGKKLKVTKDKGSHVAATSKKSFPKLSITLKIGPPREIFPCCLCVSEDTSGLLPVYDPMLATSTPKMAHEHCASVIPETWVDEYEVNHPSSSEHPHKTRVVFGIDGIVKDRWNLKCSACSKPRHKAHGAPIQCTKGKCSKAFHITCARDGAEQGISYEILREVEKEVILVQSADGISDSGPTANNPEVLKTIRKLDVQLLCPQHNPAVIEAKKAHKQDKIRDELHHLPVMSRIKVRVSSGVFEVSLLRVIDETKSVEVLWDQGVKREFKWGAIVFGNADRAMGQKPINPGADTASISSQAVVNFGDVPPGSDCSTPAPAPIPTQPPSVVQPAGLSYTPPPINTYSAGAYSYQYQSHVSPYPYSGYLPQGHPVYSPTGFVPRPSHYRAPLQWQQPYQGPTHPLPQAEEPAGTQ</sequence>
<evidence type="ECO:0000256" key="2">
    <source>
        <dbReference type="ARBA" id="ARBA00012900"/>
    </source>
</evidence>
<dbReference type="Pfam" id="PF02373">
    <property type="entry name" value="JmjC"/>
    <property type="match status" value="1"/>
</dbReference>
<dbReference type="Proteomes" id="UP000736335">
    <property type="component" value="Unassembled WGS sequence"/>
</dbReference>
<dbReference type="PROSITE" id="PS51184">
    <property type="entry name" value="JMJC"/>
    <property type="match status" value="1"/>
</dbReference>
<dbReference type="GO" id="GO:0140684">
    <property type="term" value="F:histone H3K9me2/H3K9me3 demethylase activity"/>
    <property type="evidence" value="ECO:0007669"/>
    <property type="project" value="UniProtKB-EC"/>
</dbReference>
<name>A0A9P6HCI7_9AGAM</name>
<keyword evidence="3" id="KW-0479">Metal-binding</keyword>
<feature type="compositionally biased region" description="Polar residues" evidence="7">
    <location>
        <begin position="512"/>
        <end position="522"/>
    </location>
</feature>
<dbReference type="AlphaFoldDB" id="A0A9P6HCI7"/>
<dbReference type="InterPro" id="IPR034732">
    <property type="entry name" value="EPHD"/>
</dbReference>
<evidence type="ECO:0000256" key="6">
    <source>
        <dbReference type="ARBA" id="ARBA00049349"/>
    </source>
</evidence>
<organism evidence="11 12">
    <name type="scientific">Thelephora terrestris</name>
    <dbReference type="NCBI Taxonomy" id="56493"/>
    <lineage>
        <taxon>Eukaryota</taxon>
        <taxon>Fungi</taxon>
        <taxon>Dikarya</taxon>
        <taxon>Basidiomycota</taxon>
        <taxon>Agaricomycotina</taxon>
        <taxon>Agaricomycetes</taxon>
        <taxon>Thelephorales</taxon>
        <taxon>Thelephoraceae</taxon>
        <taxon>Thelephora</taxon>
    </lineage>
</organism>
<dbReference type="SMART" id="SM00558">
    <property type="entry name" value="JmjC"/>
    <property type="match status" value="1"/>
</dbReference>
<dbReference type="InterPro" id="IPR001965">
    <property type="entry name" value="Znf_PHD"/>
</dbReference>
<feature type="domain" description="JmjN" evidence="8">
    <location>
        <begin position="58"/>
        <end position="99"/>
    </location>
</feature>
<dbReference type="SMART" id="SM00249">
    <property type="entry name" value="PHD"/>
    <property type="match status" value="1"/>
</dbReference>
<dbReference type="Gene3D" id="3.30.40.10">
    <property type="entry name" value="Zinc/RING finger domain, C3HC4 (zinc finger)"/>
    <property type="match status" value="1"/>
</dbReference>
<dbReference type="SMART" id="SM00545">
    <property type="entry name" value="JmjN"/>
    <property type="match status" value="1"/>
</dbReference>
<dbReference type="GO" id="GO:0005634">
    <property type="term" value="C:nucleus"/>
    <property type="evidence" value="ECO:0007669"/>
    <property type="project" value="TreeGrafter"/>
</dbReference>
<protein>
    <recommendedName>
        <fullName evidence="2">[histone H3]-trimethyl-L-lysine(9) demethylase</fullName>
        <ecNumber evidence="2">1.14.11.66</ecNumber>
    </recommendedName>
</protein>
<reference evidence="11" key="1">
    <citation type="journal article" date="2020" name="Nat. Commun.">
        <title>Large-scale genome sequencing of mycorrhizal fungi provides insights into the early evolution of symbiotic traits.</title>
        <authorList>
            <person name="Miyauchi S."/>
            <person name="Kiss E."/>
            <person name="Kuo A."/>
            <person name="Drula E."/>
            <person name="Kohler A."/>
            <person name="Sanchez-Garcia M."/>
            <person name="Morin E."/>
            <person name="Andreopoulos B."/>
            <person name="Barry K.W."/>
            <person name="Bonito G."/>
            <person name="Buee M."/>
            <person name="Carver A."/>
            <person name="Chen C."/>
            <person name="Cichocki N."/>
            <person name="Clum A."/>
            <person name="Culley D."/>
            <person name="Crous P.W."/>
            <person name="Fauchery L."/>
            <person name="Girlanda M."/>
            <person name="Hayes R.D."/>
            <person name="Keri Z."/>
            <person name="LaButti K."/>
            <person name="Lipzen A."/>
            <person name="Lombard V."/>
            <person name="Magnuson J."/>
            <person name="Maillard F."/>
            <person name="Murat C."/>
            <person name="Nolan M."/>
            <person name="Ohm R.A."/>
            <person name="Pangilinan J."/>
            <person name="Pereira M.F."/>
            <person name="Perotto S."/>
            <person name="Peter M."/>
            <person name="Pfister S."/>
            <person name="Riley R."/>
            <person name="Sitrit Y."/>
            <person name="Stielow J.B."/>
            <person name="Szollosi G."/>
            <person name="Zifcakova L."/>
            <person name="Stursova M."/>
            <person name="Spatafora J.W."/>
            <person name="Tedersoo L."/>
            <person name="Vaario L.M."/>
            <person name="Yamada A."/>
            <person name="Yan M."/>
            <person name="Wang P."/>
            <person name="Xu J."/>
            <person name="Bruns T."/>
            <person name="Baldrian P."/>
            <person name="Vilgalys R."/>
            <person name="Dunand C."/>
            <person name="Henrissat B."/>
            <person name="Grigoriev I.V."/>
            <person name="Hibbett D."/>
            <person name="Nagy L.G."/>
            <person name="Martin F.M."/>
        </authorList>
    </citation>
    <scope>NUCLEOTIDE SEQUENCE</scope>
    <source>
        <strain evidence="11">UH-Tt-Lm1</strain>
    </source>
</reference>
<dbReference type="Pfam" id="PF13771">
    <property type="entry name" value="zf-HC5HC2H"/>
    <property type="match status" value="1"/>
</dbReference>
<dbReference type="GO" id="GO:0008270">
    <property type="term" value="F:zinc ion binding"/>
    <property type="evidence" value="ECO:0007669"/>
    <property type="project" value="UniProtKB-KW"/>
</dbReference>
<comment type="caution">
    <text evidence="11">The sequence shown here is derived from an EMBL/GenBank/DDBJ whole genome shotgun (WGS) entry which is preliminary data.</text>
</comment>
<dbReference type="EMBL" id="WIUZ02000012">
    <property type="protein sequence ID" value="KAF9782425.1"/>
    <property type="molecule type" value="Genomic_DNA"/>
</dbReference>
<feature type="domain" description="JmjC" evidence="9">
    <location>
        <begin position="319"/>
        <end position="485"/>
    </location>
</feature>
<dbReference type="InterPro" id="IPR003349">
    <property type="entry name" value="JmjN"/>
</dbReference>
<dbReference type="GO" id="GO:0000785">
    <property type="term" value="C:chromatin"/>
    <property type="evidence" value="ECO:0007669"/>
    <property type="project" value="TreeGrafter"/>
</dbReference>
<dbReference type="InterPro" id="IPR003347">
    <property type="entry name" value="JmjC_dom"/>
</dbReference>
<keyword evidence="5" id="KW-0862">Zinc</keyword>
<feature type="region of interest" description="Disordered" evidence="7">
    <location>
        <begin position="512"/>
        <end position="553"/>
    </location>
</feature>
<keyword evidence="12" id="KW-1185">Reference proteome</keyword>
<dbReference type="GO" id="GO:0010468">
    <property type="term" value="P:regulation of gene expression"/>
    <property type="evidence" value="ECO:0007669"/>
    <property type="project" value="TreeGrafter"/>
</dbReference>
<reference evidence="11" key="2">
    <citation type="submission" date="2020-11" db="EMBL/GenBank/DDBJ databases">
        <authorList>
            <consortium name="DOE Joint Genome Institute"/>
            <person name="Kuo A."/>
            <person name="Miyauchi S."/>
            <person name="Kiss E."/>
            <person name="Drula E."/>
            <person name="Kohler A."/>
            <person name="Sanchez-Garcia M."/>
            <person name="Andreopoulos B."/>
            <person name="Barry K.W."/>
            <person name="Bonito G."/>
            <person name="Buee M."/>
            <person name="Carver A."/>
            <person name="Chen C."/>
            <person name="Cichocki N."/>
            <person name="Clum A."/>
            <person name="Culley D."/>
            <person name="Crous P.W."/>
            <person name="Fauchery L."/>
            <person name="Girlanda M."/>
            <person name="Hayes R."/>
            <person name="Keri Z."/>
            <person name="Labutti K."/>
            <person name="Lipzen A."/>
            <person name="Lombard V."/>
            <person name="Magnuson J."/>
            <person name="Maillard F."/>
            <person name="Morin E."/>
            <person name="Murat C."/>
            <person name="Nolan M."/>
            <person name="Ohm R."/>
            <person name="Pangilinan J."/>
            <person name="Pereira M."/>
            <person name="Perotto S."/>
            <person name="Peter M."/>
            <person name="Riley R."/>
            <person name="Sitrit Y."/>
            <person name="Stielow B."/>
            <person name="Szollosi G."/>
            <person name="Zifcakova L."/>
            <person name="Stursova M."/>
            <person name="Spatafora J.W."/>
            <person name="Tedersoo L."/>
            <person name="Vaario L.-M."/>
            <person name="Yamada A."/>
            <person name="Yan M."/>
            <person name="Wang P."/>
            <person name="Xu J."/>
            <person name="Bruns T."/>
            <person name="Baldrian P."/>
            <person name="Vilgalys R."/>
            <person name="Henrissat B."/>
            <person name="Grigoriev I.V."/>
            <person name="Hibbett D."/>
            <person name="Nagy L.G."/>
            <person name="Martin F.M."/>
        </authorList>
    </citation>
    <scope>NUCLEOTIDE SEQUENCE</scope>
    <source>
        <strain evidence="11">UH-Tt-Lm1</strain>
    </source>
</reference>
<evidence type="ECO:0000256" key="1">
    <source>
        <dbReference type="ARBA" id="ARBA00009711"/>
    </source>
</evidence>
<evidence type="ECO:0000256" key="4">
    <source>
        <dbReference type="ARBA" id="ARBA00022771"/>
    </source>
</evidence>
<keyword evidence="4" id="KW-0863">Zinc-finger</keyword>
<proteinExistence type="inferred from homology"/>
<feature type="region of interest" description="Disordered" evidence="7">
    <location>
        <begin position="152"/>
        <end position="210"/>
    </location>
</feature>
<feature type="domain" description="PHD-type" evidence="10">
    <location>
        <begin position="575"/>
        <end position="710"/>
    </location>
</feature>
<evidence type="ECO:0000259" key="10">
    <source>
        <dbReference type="PROSITE" id="PS51805"/>
    </source>
</evidence>
<feature type="compositionally biased region" description="Basic residues" evidence="7">
    <location>
        <begin position="172"/>
        <end position="181"/>
    </location>
</feature>
<dbReference type="GO" id="GO:0051864">
    <property type="term" value="F:histone H3K36 demethylase activity"/>
    <property type="evidence" value="ECO:0007669"/>
    <property type="project" value="TreeGrafter"/>
</dbReference>
<gene>
    <name evidence="11" type="ORF">BJ322DRAFT_220688</name>
</gene>
<feature type="region of interest" description="Disordered" evidence="7">
    <location>
        <begin position="222"/>
        <end position="258"/>
    </location>
</feature>
<evidence type="ECO:0000313" key="11">
    <source>
        <dbReference type="EMBL" id="KAF9782425.1"/>
    </source>
</evidence>
<dbReference type="PROSITE" id="PS51805">
    <property type="entry name" value="EPHD"/>
    <property type="match status" value="1"/>
</dbReference>
<dbReference type="InterPro" id="IPR013083">
    <property type="entry name" value="Znf_RING/FYVE/PHD"/>
</dbReference>
<accession>A0A9P6HCI7</accession>
<feature type="region of interest" description="Disordered" evidence="7">
    <location>
        <begin position="929"/>
        <end position="949"/>
    </location>
</feature>
<dbReference type="Pfam" id="PF02375">
    <property type="entry name" value="JmjN"/>
    <property type="match status" value="1"/>
</dbReference>
<evidence type="ECO:0000256" key="3">
    <source>
        <dbReference type="ARBA" id="ARBA00022723"/>
    </source>
</evidence>
<evidence type="ECO:0000259" key="9">
    <source>
        <dbReference type="PROSITE" id="PS51184"/>
    </source>
</evidence>
<dbReference type="CDD" id="cd15571">
    <property type="entry name" value="ePHD"/>
    <property type="match status" value="1"/>
</dbReference>
<evidence type="ECO:0000313" key="12">
    <source>
        <dbReference type="Proteomes" id="UP000736335"/>
    </source>
</evidence>
<comment type="catalytic activity">
    <reaction evidence="6">
        <text>N(6),N(6),N(6)-trimethyl-L-lysyl(9)-[histone H3] + 2 2-oxoglutarate + 2 O2 = N(6)-methyl-L-lysyl(9)-[histone H3] + 2 formaldehyde + 2 succinate + 2 CO2</text>
        <dbReference type="Rhea" id="RHEA:60200"/>
        <dbReference type="Rhea" id="RHEA-COMP:15538"/>
        <dbReference type="Rhea" id="RHEA-COMP:15542"/>
        <dbReference type="ChEBI" id="CHEBI:15379"/>
        <dbReference type="ChEBI" id="CHEBI:16526"/>
        <dbReference type="ChEBI" id="CHEBI:16810"/>
        <dbReference type="ChEBI" id="CHEBI:16842"/>
        <dbReference type="ChEBI" id="CHEBI:30031"/>
        <dbReference type="ChEBI" id="CHEBI:61929"/>
        <dbReference type="ChEBI" id="CHEBI:61961"/>
        <dbReference type="EC" id="1.14.11.66"/>
    </reaction>
</comment>
<dbReference type="OrthoDB" id="9547406at2759"/>
<evidence type="ECO:0000259" key="8">
    <source>
        <dbReference type="PROSITE" id="PS51183"/>
    </source>
</evidence>
<dbReference type="PROSITE" id="PS51183">
    <property type="entry name" value="JMJN"/>
    <property type="match status" value="1"/>
</dbReference>
<dbReference type="EC" id="1.14.11.66" evidence="2"/>
<evidence type="ECO:0000256" key="7">
    <source>
        <dbReference type="SAM" id="MobiDB-lite"/>
    </source>
</evidence>
<dbReference type="PANTHER" id="PTHR10694:SF7">
    <property type="entry name" value="[HISTONE H3]-TRIMETHYL-L-LYSINE(9) DEMETHYLASE"/>
    <property type="match status" value="1"/>
</dbReference>
<dbReference type="PANTHER" id="PTHR10694">
    <property type="entry name" value="LYSINE-SPECIFIC DEMETHYLASE"/>
    <property type="match status" value="1"/>
</dbReference>